<accession>A0A917PWB7</accession>
<evidence type="ECO:0000256" key="1">
    <source>
        <dbReference type="SAM" id="MobiDB-lite"/>
    </source>
</evidence>
<sequence length="69" mass="7627">MLPRALRSLERLADMGVLERSSTNTFSVPELLRGPFAGGIALAPAFLNEEPELDDEDVDDRDPFSDPPR</sequence>
<gene>
    <name evidence="2" type="ORF">GCM10011372_36550</name>
</gene>
<comment type="caution">
    <text evidence="2">The sequence shown here is derived from an EMBL/GenBank/DDBJ whole genome shotgun (WGS) entry which is preliminary data.</text>
</comment>
<evidence type="ECO:0000313" key="2">
    <source>
        <dbReference type="EMBL" id="GGJ94942.1"/>
    </source>
</evidence>
<name>A0A917PWB7_9MICO</name>
<feature type="region of interest" description="Disordered" evidence="1">
    <location>
        <begin position="48"/>
        <end position="69"/>
    </location>
</feature>
<organism evidence="2 3">
    <name type="scientific">Agromyces bauzanensis</name>
    <dbReference type="NCBI Taxonomy" id="1308924"/>
    <lineage>
        <taxon>Bacteria</taxon>
        <taxon>Bacillati</taxon>
        <taxon>Actinomycetota</taxon>
        <taxon>Actinomycetes</taxon>
        <taxon>Micrococcales</taxon>
        <taxon>Microbacteriaceae</taxon>
        <taxon>Agromyces</taxon>
    </lineage>
</organism>
<evidence type="ECO:0000313" key="3">
    <source>
        <dbReference type="Proteomes" id="UP000636956"/>
    </source>
</evidence>
<reference evidence="2" key="2">
    <citation type="submission" date="2020-09" db="EMBL/GenBank/DDBJ databases">
        <authorList>
            <person name="Sun Q."/>
            <person name="Zhou Y."/>
        </authorList>
    </citation>
    <scope>NUCLEOTIDE SEQUENCE</scope>
    <source>
        <strain evidence="2">CGMCC 1.8984</strain>
    </source>
</reference>
<feature type="compositionally biased region" description="Acidic residues" evidence="1">
    <location>
        <begin position="49"/>
        <end position="60"/>
    </location>
</feature>
<keyword evidence="3" id="KW-1185">Reference proteome</keyword>
<dbReference type="EMBL" id="BMMD01000054">
    <property type="protein sequence ID" value="GGJ94942.1"/>
    <property type="molecule type" value="Genomic_DNA"/>
</dbReference>
<proteinExistence type="predicted"/>
<dbReference type="Proteomes" id="UP000636956">
    <property type="component" value="Unassembled WGS sequence"/>
</dbReference>
<reference evidence="2" key="1">
    <citation type="journal article" date="2014" name="Int. J. Syst. Evol. Microbiol.">
        <title>Complete genome sequence of Corynebacterium casei LMG S-19264T (=DSM 44701T), isolated from a smear-ripened cheese.</title>
        <authorList>
            <consortium name="US DOE Joint Genome Institute (JGI-PGF)"/>
            <person name="Walter F."/>
            <person name="Albersmeier A."/>
            <person name="Kalinowski J."/>
            <person name="Ruckert C."/>
        </authorList>
    </citation>
    <scope>NUCLEOTIDE SEQUENCE</scope>
    <source>
        <strain evidence="2">CGMCC 1.8984</strain>
    </source>
</reference>
<protein>
    <submittedName>
        <fullName evidence="2">Uncharacterized protein</fullName>
    </submittedName>
</protein>
<dbReference type="AlphaFoldDB" id="A0A917PWB7"/>